<protein>
    <submittedName>
        <fullName evidence="2">Uncharacterized protein</fullName>
    </submittedName>
</protein>
<dbReference type="RefSeq" id="XP_024339203.1">
    <property type="nucleotide sequence ID" value="XM_024477654.1"/>
</dbReference>
<dbReference type="EMBL" id="KZ110597">
    <property type="protein sequence ID" value="OSX62409.1"/>
    <property type="molecule type" value="Genomic_DNA"/>
</dbReference>
<evidence type="ECO:0000313" key="2">
    <source>
        <dbReference type="EMBL" id="OSX62409.1"/>
    </source>
</evidence>
<name>A0A1X6N1A4_9APHY</name>
<evidence type="ECO:0000313" key="3">
    <source>
        <dbReference type="Proteomes" id="UP000194127"/>
    </source>
</evidence>
<dbReference type="GeneID" id="36322604"/>
<reference evidence="2 3" key="1">
    <citation type="submission" date="2017-04" db="EMBL/GenBank/DDBJ databases">
        <title>Genome Sequence of the Model Brown-Rot Fungus Postia placenta SB12.</title>
        <authorList>
            <consortium name="DOE Joint Genome Institute"/>
            <person name="Gaskell J."/>
            <person name="Kersten P."/>
            <person name="Larrondo L.F."/>
            <person name="Canessa P."/>
            <person name="Martinez D."/>
            <person name="Hibbett D."/>
            <person name="Schmoll M."/>
            <person name="Kubicek C.P."/>
            <person name="Martinez A.T."/>
            <person name="Yadav J."/>
            <person name="Master E."/>
            <person name="Magnuson J.K."/>
            <person name="James T."/>
            <person name="Yaver D."/>
            <person name="Berka R."/>
            <person name="Labutti K."/>
            <person name="Lipzen A."/>
            <person name="Aerts A."/>
            <person name="Barry K."/>
            <person name="Henrissat B."/>
            <person name="Blanchette R."/>
            <person name="Grigoriev I."/>
            <person name="Cullen D."/>
        </authorList>
    </citation>
    <scope>NUCLEOTIDE SEQUENCE [LARGE SCALE GENOMIC DNA]</scope>
    <source>
        <strain evidence="2 3">MAD-698-R-SB12</strain>
    </source>
</reference>
<proteinExistence type="predicted"/>
<sequence>MTDKNGNVRIVEVHASKGRAPSAAMAAYTAWKRSSRTKGSRQPTSGSEWQAAPQQWVTEVTARGRAYEAEARSVKSI</sequence>
<dbReference type="OrthoDB" id="10525371at2759"/>
<feature type="region of interest" description="Disordered" evidence="1">
    <location>
        <begin position="33"/>
        <end position="53"/>
    </location>
</feature>
<feature type="compositionally biased region" description="Polar residues" evidence="1">
    <location>
        <begin position="40"/>
        <end position="53"/>
    </location>
</feature>
<dbReference type="AlphaFoldDB" id="A0A1X6N1A4"/>
<evidence type="ECO:0000256" key="1">
    <source>
        <dbReference type="SAM" id="MobiDB-lite"/>
    </source>
</evidence>
<dbReference type="Proteomes" id="UP000194127">
    <property type="component" value="Unassembled WGS sequence"/>
</dbReference>
<gene>
    <name evidence="2" type="ORF">POSPLADRAFT_1040034</name>
</gene>
<accession>A0A1X6N1A4</accession>
<keyword evidence="3" id="KW-1185">Reference proteome</keyword>
<organism evidence="2 3">
    <name type="scientific">Postia placenta MAD-698-R-SB12</name>
    <dbReference type="NCBI Taxonomy" id="670580"/>
    <lineage>
        <taxon>Eukaryota</taxon>
        <taxon>Fungi</taxon>
        <taxon>Dikarya</taxon>
        <taxon>Basidiomycota</taxon>
        <taxon>Agaricomycotina</taxon>
        <taxon>Agaricomycetes</taxon>
        <taxon>Polyporales</taxon>
        <taxon>Adustoporiaceae</taxon>
        <taxon>Rhodonia</taxon>
    </lineage>
</organism>